<dbReference type="AlphaFoldDB" id="A0A9P1N8I8"/>
<proteinExistence type="predicted"/>
<comment type="caution">
    <text evidence="1">The sequence shown here is derived from an EMBL/GenBank/DDBJ whole genome shotgun (WGS) entry which is preliminary data.</text>
</comment>
<reference evidence="1" key="1">
    <citation type="submission" date="2022-11" db="EMBL/GenBank/DDBJ databases">
        <authorList>
            <person name="Kikuchi T."/>
        </authorList>
    </citation>
    <scope>NUCLEOTIDE SEQUENCE</scope>
    <source>
        <strain evidence="1">PS1010</strain>
    </source>
</reference>
<accession>A0A9P1N8I8</accession>
<keyword evidence="2" id="KW-1185">Reference proteome</keyword>
<evidence type="ECO:0000313" key="2">
    <source>
        <dbReference type="Proteomes" id="UP001152747"/>
    </source>
</evidence>
<name>A0A9P1N8I8_9PELO</name>
<protein>
    <submittedName>
        <fullName evidence="1">Uncharacterized protein</fullName>
    </submittedName>
</protein>
<gene>
    <name evidence="1" type="ORF">CAMP_LOCUS16336</name>
</gene>
<evidence type="ECO:0000313" key="1">
    <source>
        <dbReference type="EMBL" id="CAI5453699.1"/>
    </source>
</evidence>
<dbReference type="Proteomes" id="UP001152747">
    <property type="component" value="Unassembled WGS sequence"/>
</dbReference>
<dbReference type="EMBL" id="CANHGI010000005">
    <property type="protein sequence ID" value="CAI5453699.1"/>
    <property type="molecule type" value="Genomic_DNA"/>
</dbReference>
<sequence length="147" mass="16683">MAGNGGKRNLTGVFIENFGILSEFGRRYDVAKDLEVFSGSLKLEIEDYFECTEENSELQNVLKMCAENLSFASGKNSSQIILYASAFSDRNSWFFDLNLDIPMDTLLNSAQFSKVMKNAIIDEEEYLRFFDGFKFSAGNRGNYPEID</sequence>
<organism evidence="1 2">
    <name type="scientific">Caenorhabditis angaria</name>
    <dbReference type="NCBI Taxonomy" id="860376"/>
    <lineage>
        <taxon>Eukaryota</taxon>
        <taxon>Metazoa</taxon>
        <taxon>Ecdysozoa</taxon>
        <taxon>Nematoda</taxon>
        <taxon>Chromadorea</taxon>
        <taxon>Rhabditida</taxon>
        <taxon>Rhabditina</taxon>
        <taxon>Rhabditomorpha</taxon>
        <taxon>Rhabditoidea</taxon>
        <taxon>Rhabditidae</taxon>
        <taxon>Peloderinae</taxon>
        <taxon>Caenorhabditis</taxon>
    </lineage>
</organism>